<protein>
    <recommendedName>
        <fullName evidence="2">DUF3071 domain-containing protein</fullName>
    </recommendedName>
</protein>
<name>A0A080N5P0_9BIFI</name>
<proteinExistence type="predicted"/>
<feature type="compositionally biased region" description="Polar residues" evidence="1">
    <location>
        <begin position="299"/>
        <end position="329"/>
    </location>
</feature>
<dbReference type="STRING" id="1341695.BBOMB_0165"/>
<dbReference type="NCBIfam" id="NF040712">
    <property type="entry name" value="SepH"/>
    <property type="match status" value="1"/>
</dbReference>
<dbReference type="Proteomes" id="UP000028730">
    <property type="component" value="Unassembled WGS sequence"/>
</dbReference>
<dbReference type="AlphaFoldDB" id="A0A080N5P0"/>
<feature type="compositionally biased region" description="Polar residues" evidence="1">
    <location>
        <begin position="236"/>
        <end position="248"/>
    </location>
</feature>
<gene>
    <name evidence="3" type="ORF">BBOMB_0165</name>
</gene>
<feature type="region of interest" description="Disordered" evidence="1">
    <location>
        <begin position="282"/>
        <end position="408"/>
    </location>
</feature>
<dbReference type="OrthoDB" id="5180791at2"/>
<accession>A0A080N5P0</accession>
<dbReference type="InterPro" id="IPR047682">
    <property type="entry name" value="SepH-like"/>
</dbReference>
<dbReference type="Pfam" id="PF11268">
    <property type="entry name" value="DUF3071"/>
    <property type="match status" value="1"/>
</dbReference>
<dbReference type="RefSeq" id="WP_052377318.1">
    <property type="nucleotide sequence ID" value="NZ_ATLK01000001.1"/>
</dbReference>
<keyword evidence="4" id="KW-1185">Reference proteome</keyword>
<feature type="domain" description="DUF3071" evidence="2">
    <location>
        <begin position="9"/>
        <end position="173"/>
    </location>
</feature>
<dbReference type="InterPro" id="IPR021421">
    <property type="entry name" value="DUF3071"/>
</dbReference>
<dbReference type="eggNOG" id="ENOG5030HS9">
    <property type="taxonomic scope" value="Bacteria"/>
</dbReference>
<organism evidence="3 4">
    <name type="scientific">Bifidobacterium bombi DSM 19703</name>
    <dbReference type="NCBI Taxonomy" id="1341695"/>
    <lineage>
        <taxon>Bacteria</taxon>
        <taxon>Bacillati</taxon>
        <taxon>Actinomycetota</taxon>
        <taxon>Actinomycetes</taxon>
        <taxon>Bifidobacteriales</taxon>
        <taxon>Bifidobacteriaceae</taxon>
        <taxon>Bifidobacterium</taxon>
    </lineage>
</organism>
<evidence type="ECO:0000313" key="3">
    <source>
        <dbReference type="EMBL" id="KFF30849.1"/>
    </source>
</evidence>
<reference evidence="3 4" key="1">
    <citation type="journal article" date="2014" name="Appl. Environ. Microbiol.">
        <title>Genomic encyclopedia of type strains of the genus Bifidobacterium.</title>
        <authorList>
            <person name="Milani C."/>
            <person name="Lugli G.A."/>
            <person name="Duranti S."/>
            <person name="Turroni F."/>
            <person name="Bottacini F."/>
            <person name="Mangifesta M."/>
            <person name="Sanchez B."/>
            <person name="Viappiani A."/>
            <person name="Mancabelli L."/>
            <person name="Taminiau B."/>
            <person name="Delcenserie V."/>
            <person name="Barrangou R."/>
            <person name="Margolles A."/>
            <person name="van Sinderen D."/>
            <person name="Ventura M."/>
        </authorList>
    </citation>
    <scope>NUCLEOTIDE SEQUENCE [LARGE SCALE GENOMIC DNA]</scope>
    <source>
        <strain evidence="3 4">DSM 19703</strain>
    </source>
</reference>
<feature type="compositionally biased region" description="Polar residues" evidence="1">
    <location>
        <begin position="210"/>
        <end position="222"/>
    </location>
</feature>
<feature type="region of interest" description="Disordered" evidence="1">
    <location>
        <begin position="195"/>
        <end position="267"/>
    </location>
</feature>
<dbReference type="EMBL" id="ATLK01000001">
    <property type="protein sequence ID" value="KFF30849.1"/>
    <property type="molecule type" value="Genomic_DNA"/>
</dbReference>
<comment type="caution">
    <text evidence="3">The sequence shown here is derived from an EMBL/GenBank/DDBJ whole genome shotgun (WGS) entry which is preliminary data.</text>
</comment>
<sequence>MPAKSGVQARFDHIDDTGELVFLSETSAFHVSVDDRLERAILEARQVQQENSDAAGVHETKTLPISKIQALIRAGEEPGKVAERYDLSATLVRRFTSSVQTEKQDAIEQFLAVNAPKGSRMRTIGDLIESTLTAAKVDPQSVKWNATRRGREPWMICAQFQTPHNSVRAIWSWNIRDNGVECMNAASRILLGERVKPAPPQSDGEGSTRAPASSQDESNMRNPKTYDPLPPYRPYEQSSATTGTVSSQGDERLPMTSAPLTAPQDTDAQRMQRVVQMPYAFDQRESRTPIERTRHDASVGNSTTNGKTPNISHGATTDTRPPVNGQSANDAAGSPYDRQAAGNDAENGFNKTQGSLWGAVRDTEQSSQAPNPSLPRSIDGNEPSVQQHAKRKSGRSAMPSWDEIIFGD</sequence>
<evidence type="ECO:0000313" key="4">
    <source>
        <dbReference type="Proteomes" id="UP000028730"/>
    </source>
</evidence>
<feature type="compositionally biased region" description="Basic and acidic residues" evidence="1">
    <location>
        <begin position="282"/>
        <end position="297"/>
    </location>
</feature>
<evidence type="ECO:0000259" key="2">
    <source>
        <dbReference type="Pfam" id="PF11268"/>
    </source>
</evidence>
<evidence type="ECO:0000256" key="1">
    <source>
        <dbReference type="SAM" id="MobiDB-lite"/>
    </source>
</evidence>